<feature type="transmembrane region" description="Helical" evidence="1">
    <location>
        <begin position="62"/>
        <end position="82"/>
    </location>
</feature>
<gene>
    <name evidence="2" type="ORF">H4W34_005912</name>
</gene>
<comment type="caution">
    <text evidence="2">The sequence shown here is derived from an EMBL/GenBank/DDBJ whole genome shotgun (WGS) entry which is preliminary data.</text>
</comment>
<name>A0ABR9JZS0_9ACTN</name>
<sequence>MTHENTGRDTGGPDTRGRGVAVRRALTVAAAAGAALACWALADPVAGLDVTVRSGGTAGPVGPAMVAASSLLAGLLGWALLAVLERTVQRPRRVWTIVALIVLALSLAGPPGAAEGAGSLLVLIVLHLAVAAVLVPALPRRG</sequence>
<proteinExistence type="predicted"/>
<protein>
    <submittedName>
        <fullName evidence="2">Uncharacterized protein</fullName>
    </submittedName>
</protein>
<dbReference type="RefSeq" id="WP_225961385.1">
    <property type="nucleotide sequence ID" value="NZ_JADBDZ010000001.1"/>
</dbReference>
<dbReference type="InterPro" id="IPR045713">
    <property type="entry name" value="DUF6069"/>
</dbReference>
<dbReference type="Pfam" id="PF19545">
    <property type="entry name" value="DUF6069"/>
    <property type="match status" value="1"/>
</dbReference>
<feature type="transmembrane region" description="Helical" evidence="1">
    <location>
        <begin position="120"/>
        <end position="138"/>
    </location>
</feature>
<feature type="transmembrane region" description="Helical" evidence="1">
    <location>
        <begin position="21"/>
        <end position="42"/>
    </location>
</feature>
<evidence type="ECO:0000256" key="1">
    <source>
        <dbReference type="SAM" id="Phobius"/>
    </source>
</evidence>
<keyword evidence="1" id="KW-1133">Transmembrane helix</keyword>
<evidence type="ECO:0000313" key="2">
    <source>
        <dbReference type="EMBL" id="MBE1536079.1"/>
    </source>
</evidence>
<dbReference type="Proteomes" id="UP000627838">
    <property type="component" value="Unassembled WGS sequence"/>
</dbReference>
<keyword evidence="1" id="KW-0812">Transmembrane</keyword>
<reference evidence="2 3" key="1">
    <citation type="submission" date="2020-10" db="EMBL/GenBank/DDBJ databases">
        <title>Sequencing the genomes of 1000 actinobacteria strains.</title>
        <authorList>
            <person name="Klenk H.-P."/>
        </authorList>
    </citation>
    <scope>NUCLEOTIDE SEQUENCE [LARGE SCALE GENOMIC DNA]</scope>
    <source>
        <strain evidence="2 3">DSM 46744</strain>
    </source>
</reference>
<feature type="transmembrane region" description="Helical" evidence="1">
    <location>
        <begin position="94"/>
        <end position="114"/>
    </location>
</feature>
<dbReference type="EMBL" id="JADBDZ010000001">
    <property type="protein sequence ID" value="MBE1536079.1"/>
    <property type="molecule type" value="Genomic_DNA"/>
</dbReference>
<keyword evidence="3" id="KW-1185">Reference proteome</keyword>
<organism evidence="2 3">
    <name type="scientific">Actinomadura algeriensis</name>
    <dbReference type="NCBI Taxonomy" id="1679523"/>
    <lineage>
        <taxon>Bacteria</taxon>
        <taxon>Bacillati</taxon>
        <taxon>Actinomycetota</taxon>
        <taxon>Actinomycetes</taxon>
        <taxon>Streptosporangiales</taxon>
        <taxon>Thermomonosporaceae</taxon>
        <taxon>Actinomadura</taxon>
    </lineage>
</organism>
<accession>A0ABR9JZS0</accession>
<evidence type="ECO:0000313" key="3">
    <source>
        <dbReference type="Proteomes" id="UP000627838"/>
    </source>
</evidence>
<keyword evidence="1" id="KW-0472">Membrane</keyword>